<dbReference type="HOGENOM" id="CLU_017584_3_2_2"/>
<dbReference type="EC" id="4.1.1.81" evidence="4"/>
<evidence type="ECO:0000256" key="4">
    <source>
        <dbReference type="ARBA" id="ARBA00012285"/>
    </source>
</evidence>
<evidence type="ECO:0000256" key="2">
    <source>
        <dbReference type="ARBA" id="ARBA00003444"/>
    </source>
</evidence>
<name>F7XNP5_METZD</name>
<dbReference type="CDD" id="cd00609">
    <property type="entry name" value="AAT_like"/>
    <property type="match status" value="1"/>
</dbReference>
<keyword evidence="13" id="KW-1185">Reference proteome</keyword>
<feature type="domain" description="Aminotransferase class I/classII large" evidence="10">
    <location>
        <begin position="67"/>
        <end position="378"/>
    </location>
</feature>
<gene>
    <name evidence="12" type="ordered locus">Mzhil_1402</name>
</gene>
<dbReference type="AlphaFoldDB" id="F7XNP5"/>
<dbReference type="SUPFAM" id="SSF53383">
    <property type="entry name" value="PLP-dependent transferases"/>
    <property type="match status" value="1"/>
</dbReference>
<dbReference type="RefSeq" id="WP_013898683.1">
    <property type="nucleotide sequence ID" value="NC_015676.1"/>
</dbReference>
<evidence type="ECO:0000256" key="8">
    <source>
        <dbReference type="ARBA" id="ARBA00029996"/>
    </source>
</evidence>
<dbReference type="GO" id="GO:0009236">
    <property type="term" value="P:cobalamin biosynthetic process"/>
    <property type="evidence" value="ECO:0007669"/>
    <property type="project" value="UniProtKB-UniPathway"/>
</dbReference>
<dbReference type="PANTHER" id="PTHR42885">
    <property type="entry name" value="HISTIDINOL-PHOSPHATE AMINOTRANSFERASE-RELATED"/>
    <property type="match status" value="1"/>
</dbReference>
<dbReference type="Proteomes" id="UP000006622">
    <property type="component" value="Chromosome"/>
</dbReference>
<keyword evidence="12" id="KW-0808">Transferase</keyword>
<dbReference type="NCBIfam" id="TIGR01140">
    <property type="entry name" value="L_thr_O3P_dcar"/>
    <property type="match status" value="1"/>
</dbReference>
<dbReference type="InterPro" id="IPR015422">
    <property type="entry name" value="PyrdxlP-dep_Trfase_small"/>
</dbReference>
<keyword evidence="7" id="KW-0456">Lyase</keyword>
<comment type="pathway">
    <text evidence="3">Cofactor biosynthesis; adenosylcobalamin biosynthesis.</text>
</comment>
<dbReference type="InterPro" id="IPR007212">
    <property type="entry name" value="Zf-like"/>
</dbReference>
<keyword evidence="12" id="KW-0032">Aminotransferase</keyword>
<evidence type="ECO:0000256" key="3">
    <source>
        <dbReference type="ARBA" id="ARBA00004953"/>
    </source>
</evidence>
<dbReference type="Pfam" id="PF00155">
    <property type="entry name" value="Aminotran_1_2"/>
    <property type="match status" value="1"/>
</dbReference>
<accession>F7XNP5</accession>
<dbReference type="InterPro" id="IPR015424">
    <property type="entry name" value="PyrdxlP-dep_Trfase"/>
</dbReference>
<dbReference type="PROSITE" id="PS00105">
    <property type="entry name" value="AA_TRANSFER_CLASS_1"/>
    <property type="match status" value="1"/>
</dbReference>
<organism evidence="12 13">
    <name type="scientific">Methanosalsum zhilinae (strain DSM 4017 / NBRC 107636 / OCM 62 / WeN5)</name>
    <name type="common">Methanohalophilus zhilinae</name>
    <dbReference type="NCBI Taxonomy" id="679901"/>
    <lineage>
        <taxon>Archaea</taxon>
        <taxon>Methanobacteriati</taxon>
        <taxon>Methanobacteriota</taxon>
        <taxon>Stenosarchaea group</taxon>
        <taxon>Methanomicrobia</taxon>
        <taxon>Methanosarcinales</taxon>
        <taxon>Methanosarcinaceae</taxon>
        <taxon>Methanosalsum</taxon>
    </lineage>
</organism>
<dbReference type="Gene3D" id="3.90.1150.10">
    <property type="entry name" value="Aspartate Aminotransferase, domain 1"/>
    <property type="match status" value="1"/>
</dbReference>
<evidence type="ECO:0000259" key="11">
    <source>
        <dbReference type="Pfam" id="PF04071"/>
    </source>
</evidence>
<keyword evidence="5" id="KW-0169">Cobalamin biosynthesis</keyword>
<comment type="cofactor">
    <cofactor evidence="1">
        <name>pyridoxal 5'-phosphate</name>
        <dbReference type="ChEBI" id="CHEBI:597326"/>
    </cofactor>
</comment>
<reference evidence="12 13" key="1">
    <citation type="submission" date="2010-07" db="EMBL/GenBank/DDBJ databases">
        <title>The complete genome of Methanosalsum zhilinae DSM 4017.</title>
        <authorList>
            <consortium name="US DOE Joint Genome Institute (JGI-PGF)"/>
            <person name="Lucas S."/>
            <person name="Copeland A."/>
            <person name="Lapidus A."/>
            <person name="Glavina del Rio T."/>
            <person name="Dalin E."/>
            <person name="Tice H."/>
            <person name="Bruce D."/>
            <person name="Goodwin L."/>
            <person name="Pitluck S."/>
            <person name="Kyrpides N."/>
            <person name="Mavromatis K."/>
            <person name="Ovchinnikova G."/>
            <person name="Daligault H."/>
            <person name="Detter J.C."/>
            <person name="Han C."/>
            <person name="Tapia R."/>
            <person name="Larimer F."/>
            <person name="Land M."/>
            <person name="Hauser L."/>
            <person name="Markowitz V."/>
            <person name="Cheng J.-F."/>
            <person name="Hugenholtz P."/>
            <person name="Woyke T."/>
            <person name="Wu D."/>
            <person name="Spring S."/>
            <person name="Schueler E."/>
            <person name="Brambilla E."/>
            <person name="Klenk H.-P."/>
            <person name="Eisen J.A."/>
        </authorList>
    </citation>
    <scope>NUCLEOTIDE SEQUENCE [LARGE SCALE GENOMIC DNA]</scope>
    <source>
        <strain evidence="13">DSM 4017 / NBRC 107636 / OCM 62 / WeN5</strain>
    </source>
</reference>
<sequence>MSEDNLPLKKSVLNLSPAVHGGLVRKNAQKHGIGESEILDFSASLNPLGTPFEYCGNEFNMDEMLKQALEKIHHYPDNRYLEFRKAASRFLIESDTTYENIVPGNGSSEIIRLVAESVLYHGDRVIIPEPTFSEYEIQCRIFGAEIINTHQDDIFSISDEILEDARIIFVCNPNNPTGKLISRNKLEKLAERCEQKKTLLFIDEAFSELSDPRQSMVNVAIENDYVFVLRSLTKSFAIPGIRMGFGVATQRMAEGLNNSRLSWNLGSVPDTVATELLNMDSGYNNSYFIRSRQLIEEERNYLIERLSNVRGFKPLDSSVNYILVDIEDFLMDSSELSRRLASRGILIRDCSSFRELGNSYIRIAVRPREENEKLIQAIGDVLTGWGREQAREELKHTIETIAEGGSLGRTTCEYYPCHFEDQDCIFCFCPFYPCEDERTGGKMVDRSSGGKIWSCQDCHIIHDKEVAQKILDIFMNEGDNEENLRSAWRRVMEPLL</sequence>
<evidence type="ECO:0000256" key="6">
    <source>
        <dbReference type="ARBA" id="ARBA00022898"/>
    </source>
</evidence>
<dbReference type="Pfam" id="PF04071">
    <property type="entry name" value="zf-like"/>
    <property type="match status" value="1"/>
</dbReference>
<evidence type="ECO:0000256" key="9">
    <source>
        <dbReference type="ARBA" id="ARBA00048531"/>
    </source>
</evidence>
<evidence type="ECO:0000256" key="1">
    <source>
        <dbReference type="ARBA" id="ARBA00001933"/>
    </source>
</evidence>
<dbReference type="UniPathway" id="UPA00148"/>
<dbReference type="GO" id="GO:0008483">
    <property type="term" value="F:transaminase activity"/>
    <property type="evidence" value="ECO:0007669"/>
    <property type="project" value="UniProtKB-KW"/>
</dbReference>
<dbReference type="PANTHER" id="PTHR42885:SF1">
    <property type="entry name" value="THREONINE-PHOSPHATE DECARBOXYLASE"/>
    <property type="match status" value="1"/>
</dbReference>
<comment type="catalytic activity">
    <reaction evidence="9">
        <text>O-phospho-L-threonine + H(+) = (R)-1-aminopropan-2-yl phosphate + CO2</text>
        <dbReference type="Rhea" id="RHEA:11492"/>
        <dbReference type="ChEBI" id="CHEBI:15378"/>
        <dbReference type="ChEBI" id="CHEBI:16526"/>
        <dbReference type="ChEBI" id="CHEBI:58563"/>
        <dbReference type="ChEBI" id="CHEBI:58675"/>
        <dbReference type="EC" id="4.1.1.81"/>
    </reaction>
</comment>
<dbReference type="InterPro" id="IPR005860">
    <property type="entry name" value="CobD"/>
</dbReference>
<proteinExistence type="predicted"/>
<evidence type="ECO:0000256" key="5">
    <source>
        <dbReference type="ARBA" id="ARBA00022573"/>
    </source>
</evidence>
<dbReference type="InterPro" id="IPR004838">
    <property type="entry name" value="NHTrfase_class1_PyrdxlP-BS"/>
</dbReference>
<dbReference type="InterPro" id="IPR004839">
    <property type="entry name" value="Aminotransferase_I/II_large"/>
</dbReference>
<feature type="domain" description="Cysteine-rich small" evidence="11">
    <location>
        <begin position="409"/>
        <end position="476"/>
    </location>
</feature>
<dbReference type="GO" id="GO:0048472">
    <property type="term" value="F:threonine-phosphate decarboxylase activity"/>
    <property type="evidence" value="ECO:0007669"/>
    <property type="project" value="UniProtKB-EC"/>
</dbReference>
<dbReference type="GeneID" id="10823039"/>
<dbReference type="Gene3D" id="3.40.640.10">
    <property type="entry name" value="Type I PLP-dependent aspartate aminotransferase-like (Major domain)"/>
    <property type="match status" value="1"/>
</dbReference>
<dbReference type="InterPro" id="IPR015421">
    <property type="entry name" value="PyrdxlP-dep_Trfase_major"/>
</dbReference>
<evidence type="ECO:0000313" key="12">
    <source>
        <dbReference type="EMBL" id="AEH61246.1"/>
    </source>
</evidence>
<evidence type="ECO:0000259" key="10">
    <source>
        <dbReference type="Pfam" id="PF00155"/>
    </source>
</evidence>
<evidence type="ECO:0000256" key="7">
    <source>
        <dbReference type="ARBA" id="ARBA00023239"/>
    </source>
</evidence>
<dbReference type="GO" id="GO:0030170">
    <property type="term" value="F:pyridoxal phosphate binding"/>
    <property type="evidence" value="ECO:0007669"/>
    <property type="project" value="InterPro"/>
</dbReference>
<comment type="function">
    <text evidence="2">Decarboxylates L-threonine-O-3-phosphate to yield (R)-1-amino-2-propanol O-2-phosphate, the precursor for the linkage between the nucleotide loop and the corrin ring in cobalamin.</text>
</comment>
<dbReference type="EMBL" id="CP002101">
    <property type="protein sequence ID" value="AEH61246.1"/>
    <property type="molecule type" value="Genomic_DNA"/>
</dbReference>
<protein>
    <recommendedName>
        <fullName evidence="4">threonine-phosphate decarboxylase</fullName>
        <ecNumber evidence="4">4.1.1.81</ecNumber>
    </recommendedName>
    <alternativeName>
        <fullName evidence="8">L-threonine-O-3-phosphate decarboxylase</fullName>
    </alternativeName>
</protein>
<dbReference type="KEGG" id="mzh:Mzhil_1402"/>
<keyword evidence="6" id="KW-0663">Pyridoxal phosphate</keyword>
<dbReference type="STRING" id="679901.Mzhil_1402"/>
<evidence type="ECO:0000313" key="13">
    <source>
        <dbReference type="Proteomes" id="UP000006622"/>
    </source>
</evidence>